<dbReference type="GO" id="GO:0005886">
    <property type="term" value="C:plasma membrane"/>
    <property type="evidence" value="ECO:0007669"/>
    <property type="project" value="UniProtKB-SubCell"/>
</dbReference>
<reference evidence="9 10" key="1">
    <citation type="submission" date="2017-08" db="EMBL/GenBank/DDBJ databases">
        <title>Infants hospitalized years apart are colonized by the same room-sourced microbial strains.</title>
        <authorList>
            <person name="Brooks B."/>
            <person name="Olm M.R."/>
            <person name="Firek B.A."/>
            <person name="Baker R."/>
            <person name="Thomas B.C."/>
            <person name="Morowitz M.J."/>
            <person name="Banfield J.F."/>
        </authorList>
    </citation>
    <scope>NUCLEOTIDE SEQUENCE [LARGE SCALE GENOMIC DNA]</scope>
    <source>
        <strain evidence="9">S2_018_000_R3_119</strain>
    </source>
</reference>
<comment type="caution">
    <text evidence="9">The sequence shown here is derived from an EMBL/GenBank/DDBJ whole genome shotgun (WGS) entry which is preliminary data.</text>
</comment>
<evidence type="ECO:0000313" key="9">
    <source>
        <dbReference type="EMBL" id="PZO76372.1"/>
    </source>
</evidence>
<evidence type="ECO:0000256" key="3">
    <source>
        <dbReference type="ARBA" id="ARBA00022475"/>
    </source>
</evidence>
<protein>
    <recommendedName>
        <fullName evidence="8">Acyltransferase 3 domain-containing protein</fullName>
    </recommendedName>
</protein>
<organism evidence="9 10">
    <name type="scientific">Sphingomonas taxi</name>
    <dbReference type="NCBI Taxonomy" id="1549858"/>
    <lineage>
        <taxon>Bacteria</taxon>
        <taxon>Pseudomonadati</taxon>
        <taxon>Pseudomonadota</taxon>
        <taxon>Alphaproteobacteria</taxon>
        <taxon>Sphingomonadales</taxon>
        <taxon>Sphingomonadaceae</taxon>
        <taxon>Sphingomonas</taxon>
    </lineage>
</organism>
<dbReference type="EMBL" id="QFMX01000002">
    <property type="protein sequence ID" value="PZO76372.1"/>
    <property type="molecule type" value="Genomic_DNA"/>
</dbReference>
<keyword evidence="4 7" id="KW-0812">Transmembrane</keyword>
<feature type="transmembrane region" description="Helical" evidence="7">
    <location>
        <begin position="318"/>
        <end position="340"/>
    </location>
</feature>
<evidence type="ECO:0000256" key="2">
    <source>
        <dbReference type="ARBA" id="ARBA00007400"/>
    </source>
</evidence>
<evidence type="ECO:0000313" key="10">
    <source>
        <dbReference type="Proteomes" id="UP000249555"/>
    </source>
</evidence>
<evidence type="ECO:0000256" key="7">
    <source>
        <dbReference type="SAM" id="Phobius"/>
    </source>
</evidence>
<feature type="transmembrane region" description="Helical" evidence="7">
    <location>
        <begin position="173"/>
        <end position="190"/>
    </location>
</feature>
<dbReference type="InterPro" id="IPR002656">
    <property type="entry name" value="Acyl_transf_3_dom"/>
</dbReference>
<sequence>MTDARDQADRELMRMADVPETVARRERDVAADILRGLAIILVVYGHHARGVMKTLDDSRWMTVLKAIDFTLYTTHMPIFFLVAGYNAFFSIRKVAPSRYLRSRGWAIVYPYVLWSVLFWASMAAARLIIHVNGDIPFSALLNIATRPISIFWFLYALLLLQLGALLFAGRAGLSAALVALALGGFTFLSDAPPSDLLPQTIVHAPYFVAGLWLAQNGQVLMHPIRSPFGLAAVAVLFVCGAFALWSLGGITPVSLWTIPVSALGLLLIMTLACTLSPTGRTGRHLAWLGMVSLPIYLMHIIFLPLAPRLLSALHLRTVPLNLTFGTAFGVYVPVAVYMVAERLNLADLFALTGKSPFRQHAPALSPIK</sequence>
<evidence type="ECO:0000256" key="1">
    <source>
        <dbReference type="ARBA" id="ARBA00004651"/>
    </source>
</evidence>
<evidence type="ECO:0000256" key="6">
    <source>
        <dbReference type="ARBA" id="ARBA00023136"/>
    </source>
</evidence>
<feature type="transmembrane region" description="Helical" evidence="7">
    <location>
        <begin position="149"/>
        <end position="168"/>
    </location>
</feature>
<evidence type="ECO:0000256" key="5">
    <source>
        <dbReference type="ARBA" id="ARBA00022989"/>
    </source>
</evidence>
<keyword evidence="3" id="KW-1003">Cell membrane</keyword>
<dbReference type="PANTHER" id="PTHR40074">
    <property type="entry name" value="O-ACETYLTRANSFERASE WECH"/>
    <property type="match status" value="1"/>
</dbReference>
<name>A0A2W4Z7A0_9SPHN</name>
<dbReference type="Proteomes" id="UP000249555">
    <property type="component" value="Unassembled WGS sequence"/>
</dbReference>
<feature type="transmembrane region" description="Helical" evidence="7">
    <location>
        <begin position="69"/>
        <end position="88"/>
    </location>
</feature>
<dbReference type="AlphaFoldDB" id="A0A2W4Z7A0"/>
<feature type="transmembrane region" description="Helical" evidence="7">
    <location>
        <begin position="253"/>
        <end position="273"/>
    </location>
</feature>
<comment type="subcellular location">
    <subcellularLocation>
        <location evidence="1">Cell membrane</location>
        <topology evidence="1">Multi-pass membrane protein</topology>
    </subcellularLocation>
</comment>
<feature type="transmembrane region" description="Helical" evidence="7">
    <location>
        <begin position="226"/>
        <end position="247"/>
    </location>
</feature>
<feature type="transmembrane region" description="Helical" evidence="7">
    <location>
        <begin position="33"/>
        <end position="49"/>
    </location>
</feature>
<feature type="domain" description="Acyltransferase 3" evidence="8">
    <location>
        <begin position="30"/>
        <end position="338"/>
    </location>
</feature>
<dbReference type="PANTHER" id="PTHR40074:SF2">
    <property type="entry name" value="O-ACETYLTRANSFERASE WECH"/>
    <property type="match status" value="1"/>
</dbReference>
<accession>A0A2W4Z7A0</accession>
<feature type="transmembrane region" description="Helical" evidence="7">
    <location>
        <begin position="108"/>
        <end position="129"/>
    </location>
</feature>
<keyword evidence="5 7" id="KW-1133">Transmembrane helix</keyword>
<feature type="transmembrane region" description="Helical" evidence="7">
    <location>
        <begin position="285"/>
        <end position="306"/>
    </location>
</feature>
<gene>
    <name evidence="9" type="ORF">DI640_02105</name>
</gene>
<dbReference type="Pfam" id="PF01757">
    <property type="entry name" value="Acyl_transf_3"/>
    <property type="match status" value="1"/>
</dbReference>
<dbReference type="GO" id="GO:0016413">
    <property type="term" value="F:O-acetyltransferase activity"/>
    <property type="evidence" value="ECO:0007669"/>
    <property type="project" value="TreeGrafter"/>
</dbReference>
<evidence type="ECO:0000259" key="8">
    <source>
        <dbReference type="Pfam" id="PF01757"/>
    </source>
</evidence>
<proteinExistence type="inferred from homology"/>
<keyword evidence="6 7" id="KW-0472">Membrane</keyword>
<comment type="similarity">
    <text evidence="2">Belongs to the acyltransferase 3 family.</text>
</comment>
<feature type="transmembrane region" description="Helical" evidence="7">
    <location>
        <begin position="196"/>
        <end position="214"/>
    </location>
</feature>
<dbReference type="GO" id="GO:0009246">
    <property type="term" value="P:enterobacterial common antigen biosynthetic process"/>
    <property type="evidence" value="ECO:0007669"/>
    <property type="project" value="TreeGrafter"/>
</dbReference>
<evidence type="ECO:0000256" key="4">
    <source>
        <dbReference type="ARBA" id="ARBA00022692"/>
    </source>
</evidence>